<dbReference type="AlphaFoldDB" id="A0A2U1P294"/>
<dbReference type="Pfam" id="PF00646">
    <property type="entry name" value="F-box"/>
    <property type="match status" value="1"/>
</dbReference>
<dbReference type="Gene3D" id="1.20.1280.50">
    <property type="match status" value="1"/>
</dbReference>
<dbReference type="STRING" id="35608.A0A2U1P294"/>
<protein>
    <submittedName>
        <fullName evidence="3">F-box domain, Leucine-rich repeat domain, L domain-like protein</fullName>
    </submittedName>
</protein>
<feature type="domain" description="F-box" evidence="1">
    <location>
        <begin position="12"/>
        <end position="53"/>
    </location>
</feature>
<dbReference type="EMBL" id="PKPP01001796">
    <property type="protein sequence ID" value="PWA79852.1"/>
    <property type="molecule type" value="Genomic_DNA"/>
</dbReference>
<dbReference type="SUPFAM" id="SSF52058">
    <property type="entry name" value="L domain-like"/>
    <property type="match status" value="1"/>
</dbReference>
<dbReference type="InterPro" id="IPR001810">
    <property type="entry name" value="F-box_dom"/>
</dbReference>
<dbReference type="SUPFAM" id="SSF81383">
    <property type="entry name" value="F-box domain"/>
    <property type="match status" value="1"/>
</dbReference>
<dbReference type="Gene3D" id="3.80.10.10">
    <property type="entry name" value="Ribonuclease Inhibitor"/>
    <property type="match status" value="1"/>
</dbReference>
<evidence type="ECO:0000259" key="1">
    <source>
        <dbReference type="Pfam" id="PF00646"/>
    </source>
</evidence>
<evidence type="ECO:0000313" key="3">
    <source>
        <dbReference type="EMBL" id="PWA79852.1"/>
    </source>
</evidence>
<dbReference type="PANTHER" id="PTHR34145">
    <property type="entry name" value="OS02G0105600 PROTEIN"/>
    <property type="match status" value="1"/>
</dbReference>
<dbReference type="OrthoDB" id="1939276at2759"/>
<feature type="domain" description="F-box/LRR-repeat protein 15/At3g58940/PEG3-like LRR" evidence="2">
    <location>
        <begin position="110"/>
        <end position="268"/>
    </location>
</feature>
<name>A0A2U1P294_ARTAN</name>
<dbReference type="Pfam" id="PF24758">
    <property type="entry name" value="LRR_At5g56370"/>
    <property type="match status" value="1"/>
</dbReference>
<proteinExistence type="predicted"/>
<dbReference type="InterPro" id="IPR036047">
    <property type="entry name" value="F-box-like_dom_sf"/>
</dbReference>
<evidence type="ECO:0000259" key="2">
    <source>
        <dbReference type="Pfam" id="PF24758"/>
    </source>
</evidence>
<keyword evidence="4" id="KW-1185">Reference proteome</keyword>
<dbReference type="PANTHER" id="PTHR34145:SF28">
    <property type="entry name" value="F-BOX DOMAIN-CONTAINING PROTEIN"/>
    <property type="match status" value="1"/>
</dbReference>
<gene>
    <name evidence="3" type="ORF">CTI12_AA201080</name>
</gene>
<evidence type="ECO:0000313" key="4">
    <source>
        <dbReference type="Proteomes" id="UP000245207"/>
    </source>
</evidence>
<dbReference type="InterPro" id="IPR055411">
    <property type="entry name" value="LRR_FXL15/At3g58940/PEG3-like"/>
</dbReference>
<organism evidence="3 4">
    <name type="scientific">Artemisia annua</name>
    <name type="common">Sweet wormwood</name>
    <dbReference type="NCBI Taxonomy" id="35608"/>
    <lineage>
        <taxon>Eukaryota</taxon>
        <taxon>Viridiplantae</taxon>
        <taxon>Streptophyta</taxon>
        <taxon>Embryophyta</taxon>
        <taxon>Tracheophyta</taxon>
        <taxon>Spermatophyta</taxon>
        <taxon>Magnoliopsida</taxon>
        <taxon>eudicotyledons</taxon>
        <taxon>Gunneridae</taxon>
        <taxon>Pentapetalae</taxon>
        <taxon>asterids</taxon>
        <taxon>campanulids</taxon>
        <taxon>Asterales</taxon>
        <taxon>Asteraceae</taxon>
        <taxon>Asteroideae</taxon>
        <taxon>Anthemideae</taxon>
        <taxon>Artemisiinae</taxon>
        <taxon>Artemisia</taxon>
    </lineage>
</organism>
<accession>A0A2U1P294</accession>
<dbReference type="InterPro" id="IPR032675">
    <property type="entry name" value="LRR_dom_sf"/>
</dbReference>
<comment type="caution">
    <text evidence="3">The sequence shown here is derived from an EMBL/GenBank/DDBJ whole genome shotgun (WGS) entry which is preliminary data.</text>
</comment>
<dbReference type="InterPro" id="IPR053772">
    <property type="entry name" value="At1g61320/At1g61330-like"/>
</dbReference>
<dbReference type="Proteomes" id="UP000245207">
    <property type="component" value="Unassembled WGS sequence"/>
</dbReference>
<sequence>MEEKTIDTTDWISMLPNFIIHQILSYLCRDTKSLIRISVLSKQWFALTASFPLLYFNLGAWSNFFSQEIDTFYRYVEYAVSRLCNQDISAHTLDMYAEYLHLEQIELFGRCLESLIKKGLQVLVIRIVSLDTNLPIYHLPNTLLSASFLISLTLHKCELPLSLMDDDVKLKSLRLLSLIQLPIEEGVIEYMIKGCPLLEEIYLRFCYGFSAFCVNKHHNLQKVTIYSNVGLQRIDVDAPNLSYVFFLKNNTDKAPSMFMASCKKLKTFCYGGFPLTRPSDFLSNFKFINDVFLNLYLLSTTLTCRIIP</sequence>
<reference evidence="3 4" key="1">
    <citation type="journal article" date="2018" name="Mol. Plant">
        <title>The genome of Artemisia annua provides insight into the evolution of Asteraceae family and artemisinin biosynthesis.</title>
        <authorList>
            <person name="Shen Q."/>
            <person name="Zhang L."/>
            <person name="Liao Z."/>
            <person name="Wang S."/>
            <person name="Yan T."/>
            <person name="Shi P."/>
            <person name="Liu M."/>
            <person name="Fu X."/>
            <person name="Pan Q."/>
            <person name="Wang Y."/>
            <person name="Lv Z."/>
            <person name="Lu X."/>
            <person name="Zhang F."/>
            <person name="Jiang W."/>
            <person name="Ma Y."/>
            <person name="Chen M."/>
            <person name="Hao X."/>
            <person name="Li L."/>
            <person name="Tang Y."/>
            <person name="Lv G."/>
            <person name="Zhou Y."/>
            <person name="Sun X."/>
            <person name="Brodelius P.E."/>
            <person name="Rose J.K.C."/>
            <person name="Tang K."/>
        </authorList>
    </citation>
    <scope>NUCLEOTIDE SEQUENCE [LARGE SCALE GENOMIC DNA]</scope>
    <source>
        <strain evidence="4">cv. Huhao1</strain>
        <tissue evidence="3">Leaf</tissue>
    </source>
</reference>